<proteinExistence type="predicted"/>
<reference evidence="1" key="1">
    <citation type="submission" date="2021-05" db="EMBL/GenBank/DDBJ databases">
        <authorList>
            <person name="Pan Q."/>
            <person name="Jouanno E."/>
            <person name="Zahm M."/>
            <person name="Klopp C."/>
            <person name="Cabau C."/>
            <person name="Louis A."/>
            <person name="Berthelot C."/>
            <person name="Parey E."/>
            <person name="Roest Crollius H."/>
            <person name="Montfort J."/>
            <person name="Robinson-Rechavi M."/>
            <person name="Bouchez O."/>
            <person name="Lampietro C."/>
            <person name="Lopez Roques C."/>
            <person name="Donnadieu C."/>
            <person name="Postlethwait J."/>
            <person name="Bobe J."/>
            <person name="Dillon D."/>
            <person name="Chandos A."/>
            <person name="von Hippel F."/>
            <person name="Guiguen Y."/>
        </authorList>
    </citation>
    <scope>NUCLEOTIDE SEQUENCE</scope>
    <source>
        <strain evidence="1">YG-Jan2019</strain>
    </source>
</reference>
<sequence length="208" mass="22996">MENQFVLVCEDLILSRQCSVQTSWKPNDEEFCAFGDWSTACDEAVDGSTLLVGGDVAKMHLVFQECFPVMSKSKEANIVQSLSQLLETTPTCSSQPANTICDSGSLWSHLMAEPNRLSFSEPMAASNCHRRVASVLGITNSHFISEQSVEDLEETPEETSCRPAAALIKTKLLASSSCHGDTPAFLYQISQQWLTQFSMQLQPQHQKK</sequence>
<evidence type="ECO:0000313" key="1">
    <source>
        <dbReference type="EMBL" id="KAJ7991074.1"/>
    </source>
</evidence>
<accession>A0ACC2FI85</accession>
<protein>
    <submittedName>
        <fullName evidence="1">Uncharacterized protein</fullName>
    </submittedName>
</protein>
<dbReference type="Proteomes" id="UP001157502">
    <property type="component" value="Chromosome 27"/>
</dbReference>
<organism evidence="1 2">
    <name type="scientific">Dallia pectoralis</name>
    <name type="common">Alaska blackfish</name>
    <dbReference type="NCBI Taxonomy" id="75939"/>
    <lineage>
        <taxon>Eukaryota</taxon>
        <taxon>Metazoa</taxon>
        <taxon>Chordata</taxon>
        <taxon>Craniata</taxon>
        <taxon>Vertebrata</taxon>
        <taxon>Euteleostomi</taxon>
        <taxon>Actinopterygii</taxon>
        <taxon>Neopterygii</taxon>
        <taxon>Teleostei</taxon>
        <taxon>Protacanthopterygii</taxon>
        <taxon>Esociformes</taxon>
        <taxon>Umbridae</taxon>
        <taxon>Dallia</taxon>
    </lineage>
</organism>
<comment type="caution">
    <text evidence="1">The sequence shown here is derived from an EMBL/GenBank/DDBJ whole genome shotgun (WGS) entry which is preliminary data.</text>
</comment>
<gene>
    <name evidence="1" type="ORF">DPEC_G00293460</name>
</gene>
<keyword evidence="2" id="KW-1185">Reference proteome</keyword>
<dbReference type="EMBL" id="CM055754">
    <property type="protein sequence ID" value="KAJ7991074.1"/>
    <property type="molecule type" value="Genomic_DNA"/>
</dbReference>
<evidence type="ECO:0000313" key="2">
    <source>
        <dbReference type="Proteomes" id="UP001157502"/>
    </source>
</evidence>
<name>A0ACC2FI85_DALPE</name>